<evidence type="ECO:0000313" key="4">
    <source>
        <dbReference type="EMBL" id="KAL1407536.1"/>
    </source>
</evidence>
<dbReference type="PROSITE" id="PS00028">
    <property type="entry name" value="ZINC_FINGER_C2H2_1"/>
    <property type="match status" value="1"/>
</dbReference>
<feature type="region of interest" description="Disordered" evidence="2">
    <location>
        <begin position="244"/>
        <end position="266"/>
    </location>
</feature>
<feature type="region of interest" description="Disordered" evidence="2">
    <location>
        <begin position="49"/>
        <end position="98"/>
    </location>
</feature>
<feature type="compositionally biased region" description="Polar residues" evidence="2">
    <location>
        <begin position="511"/>
        <end position="535"/>
    </location>
</feature>
<feature type="region of interest" description="Disordered" evidence="2">
    <location>
        <begin position="1"/>
        <end position="20"/>
    </location>
</feature>
<dbReference type="PANTHER" id="PTHR36167:SF3">
    <property type="entry name" value="C2H2 FINGER DOMAIN TRANSCRIPTION FACTOR (EUROFUNG)-RELATED"/>
    <property type="match status" value="1"/>
</dbReference>
<evidence type="ECO:0000259" key="3">
    <source>
        <dbReference type="PROSITE" id="PS50157"/>
    </source>
</evidence>
<keyword evidence="1" id="KW-0862">Zinc</keyword>
<dbReference type="PANTHER" id="PTHR36167">
    <property type="entry name" value="C2H2 FINGER DOMAIN TRANSCRIPTION FACTOR (EUROFUNG)-RELATED"/>
    <property type="match status" value="1"/>
</dbReference>
<comment type="caution">
    <text evidence="4">The sequence shown here is derived from an EMBL/GenBank/DDBJ whole genome shotgun (WGS) entry which is preliminary data.</text>
</comment>
<dbReference type="GeneID" id="95988012"/>
<evidence type="ECO:0000256" key="2">
    <source>
        <dbReference type="SAM" id="MobiDB-lite"/>
    </source>
</evidence>
<protein>
    <recommendedName>
        <fullName evidence="3">C2H2-type domain-containing protein</fullName>
    </recommendedName>
</protein>
<dbReference type="Proteomes" id="UP001565368">
    <property type="component" value="Unassembled WGS sequence"/>
</dbReference>
<feature type="compositionally biased region" description="Low complexity" evidence="2">
    <location>
        <begin position="66"/>
        <end position="76"/>
    </location>
</feature>
<dbReference type="PROSITE" id="PS50157">
    <property type="entry name" value="ZINC_FINGER_C2H2_2"/>
    <property type="match status" value="1"/>
</dbReference>
<accession>A0ABR3PZ22</accession>
<dbReference type="InterPro" id="IPR039327">
    <property type="entry name" value="CON7-like"/>
</dbReference>
<sequence length="552" mass="58922">MLSTFESRFSSSPSSAELSPSLNLFSLDEDFPDLPALYKSPSNAFDVLDRDTTPNSFTLDPTDIGSSSESPSAIATSEDESIPSSASYPPAVTAKSSLADPETNAFVATLGRIDIKDIASVPPLSMIPPPSGDSTKSSPTNFAFTLPYDRRPTMTPDSATDNYGSHNGQFHGYSGSVLKGRDDDTADTRFQNPFSQPGHLESINAHSSVDPHYVSEGVGYQGVSYSSAPHSSFPYVGIPTAALTRPGQSLSRPQTSDGLPSYPSHLPGQVPLPSARTLIRDTTGQVMAPYSSRPYGSFDQASSRFVGLGLAAPPSADNELQFVSLAGPAPKKRSRRRYDEIERIYPCEWKGCDKAYGTLNHLNAHVAMQKHGEKRLPSQFKEMRKEWRRKKREEAAATASKEYSQAAAAAAETTGKPGYSQGADQYAAHGSWGSRQSLGGDDSVVPSMYPGAYSGSSSVGTLEPADPFGHRGSTVSSTGSPTDGRFAYSAPYSTGVSVQYDFGRAPNSYHKGQSGLSIGINQDSDYSSSAPQSANPLRVGFNPYSMSQNVQL</sequence>
<dbReference type="InterPro" id="IPR013087">
    <property type="entry name" value="Znf_C2H2_type"/>
</dbReference>
<name>A0ABR3PZ22_9TREE</name>
<dbReference type="RefSeq" id="XP_069207480.1">
    <property type="nucleotide sequence ID" value="XM_069355409.1"/>
</dbReference>
<feature type="domain" description="C2H2-type" evidence="3">
    <location>
        <begin position="345"/>
        <end position="376"/>
    </location>
</feature>
<feature type="region of interest" description="Disordered" evidence="2">
    <location>
        <begin position="455"/>
        <end position="484"/>
    </location>
</feature>
<keyword evidence="1" id="KW-0479">Metal-binding</keyword>
<feature type="region of interest" description="Disordered" evidence="2">
    <location>
        <begin position="511"/>
        <end position="541"/>
    </location>
</feature>
<keyword evidence="1" id="KW-0863">Zinc-finger</keyword>
<keyword evidence="5" id="KW-1185">Reference proteome</keyword>
<organism evidence="4 5">
    <name type="scientific">Vanrija albida</name>
    <dbReference type="NCBI Taxonomy" id="181172"/>
    <lineage>
        <taxon>Eukaryota</taxon>
        <taxon>Fungi</taxon>
        <taxon>Dikarya</taxon>
        <taxon>Basidiomycota</taxon>
        <taxon>Agaricomycotina</taxon>
        <taxon>Tremellomycetes</taxon>
        <taxon>Trichosporonales</taxon>
        <taxon>Trichosporonaceae</taxon>
        <taxon>Vanrija</taxon>
    </lineage>
</organism>
<feature type="compositionally biased region" description="Polar residues" evidence="2">
    <location>
        <begin position="246"/>
        <end position="258"/>
    </location>
</feature>
<evidence type="ECO:0000313" key="5">
    <source>
        <dbReference type="Proteomes" id="UP001565368"/>
    </source>
</evidence>
<proteinExistence type="predicted"/>
<evidence type="ECO:0000256" key="1">
    <source>
        <dbReference type="PROSITE-ProRule" id="PRU00042"/>
    </source>
</evidence>
<dbReference type="Gene3D" id="3.30.160.60">
    <property type="entry name" value="Classic Zinc Finger"/>
    <property type="match status" value="1"/>
</dbReference>
<gene>
    <name evidence="4" type="ORF">Q8F55_006969</name>
</gene>
<reference evidence="4 5" key="1">
    <citation type="submission" date="2023-08" db="EMBL/GenBank/DDBJ databases">
        <title>Annotated Genome Sequence of Vanrija albida AlHP1.</title>
        <authorList>
            <person name="Herzog R."/>
        </authorList>
    </citation>
    <scope>NUCLEOTIDE SEQUENCE [LARGE SCALE GENOMIC DNA]</scope>
    <source>
        <strain evidence="4 5">AlHP1</strain>
    </source>
</reference>
<dbReference type="EMBL" id="JBBXJM010000005">
    <property type="protein sequence ID" value="KAL1407536.1"/>
    <property type="molecule type" value="Genomic_DNA"/>
</dbReference>